<feature type="chain" id="PRO_5042062178" evidence="11">
    <location>
        <begin position="17"/>
        <end position="350"/>
    </location>
</feature>
<dbReference type="FunFam" id="3.40.630.10:FF:000084">
    <property type="entry name" value="Carboxypeptidase B2"/>
    <property type="match status" value="1"/>
</dbReference>
<keyword evidence="3 13" id="KW-0121">Carboxypeptidase</keyword>
<keyword evidence="7" id="KW-0378">Hydrolase</keyword>
<dbReference type="GO" id="GO:0006508">
    <property type="term" value="P:proteolysis"/>
    <property type="evidence" value="ECO:0007669"/>
    <property type="project" value="UniProtKB-KW"/>
</dbReference>
<feature type="signal peptide" evidence="11">
    <location>
        <begin position="1"/>
        <end position="16"/>
    </location>
</feature>
<keyword evidence="8" id="KW-0862">Zinc</keyword>
<evidence type="ECO:0000313" key="14">
    <source>
        <dbReference type="Proteomes" id="UP001219518"/>
    </source>
</evidence>
<dbReference type="Proteomes" id="UP001219518">
    <property type="component" value="Unassembled WGS sequence"/>
</dbReference>
<comment type="cofactor">
    <cofactor evidence="1">
        <name>Zn(2+)</name>
        <dbReference type="ChEBI" id="CHEBI:29105"/>
    </cofactor>
</comment>
<sequence>MGRLLLLLCTFAVAYGASSSRKGSSSVQQDVNLTGIQPFSSYLSYNEVVQYLQSLHKKYPKLVQISSAGKSVEGRDMVYVRVSKNLSKKNKPVMLVDALMHAREWITLPAVLFFLHQVVEGSATGLLNGMDLVVLPVLNPDGYEYSRTKDRLWRKNRNTAYDAKCPGVDLNRNFDYHWKDFIMSGTGASDDPCDLEYAGGEAASEPETRNYQNLVRSLNKNNLVKMYINLHSPEQAIEMPWGYSVTAPALPDVNKLKVIASEANAAMVKAGAKSYEVVNMAADYPATGTVTDWVRGVAGVAQTFCIELPSGGDAKEEGFAIPKSRILPISQQLFEGLKVFAKYTSKPLTE</sequence>
<dbReference type="InterPro" id="IPR000834">
    <property type="entry name" value="Peptidase_M14"/>
</dbReference>
<dbReference type="CDD" id="cd03860">
    <property type="entry name" value="M14_CP_A-B_like"/>
    <property type="match status" value="1"/>
</dbReference>
<gene>
    <name evidence="13" type="ORF">KUF71_015440</name>
</gene>
<dbReference type="PROSITE" id="PS52035">
    <property type="entry name" value="PEPTIDASE_M14"/>
    <property type="match status" value="1"/>
</dbReference>
<keyword evidence="6 11" id="KW-0732">Signal</keyword>
<comment type="caution">
    <text evidence="13">The sequence shown here is derived from an EMBL/GenBank/DDBJ whole genome shotgun (WGS) entry which is preliminary data.</text>
</comment>
<feature type="active site" description="Proton donor/acceptor" evidence="10">
    <location>
        <position position="307"/>
    </location>
</feature>
<reference evidence="13" key="1">
    <citation type="submission" date="2021-07" db="EMBL/GenBank/DDBJ databases">
        <authorList>
            <person name="Catto M.A."/>
            <person name="Jacobson A."/>
            <person name="Kennedy G."/>
            <person name="Labadie P."/>
            <person name="Hunt B.G."/>
            <person name="Srinivasan R."/>
        </authorList>
    </citation>
    <scope>NUCLEOTIDE SEQUENCE</scope>
    <source>
        <strain evidence="13">PL_HMW_Pooled</strain>
        <tissue evidence="13">Head</tissue>
    </source>
</reference>
<keyword evidence="14" id="KW-1185">Reference proteome</keyword>
<evidence type="ECO:0000259" key="12">
    <source>
        <dbReference type="PROSITE" id="PS52035"/>
    </source>
</evidence>
<dbReference type="GO" id="GO:0008270">
    <property type="term" value="F:zinc ion binding"/>
    <property type="evidence" value="ECO:0007669"/>
    <property type="project" value="InterPro"/>
</dbReference>
<protein>
    <submittedName>
        <fullName evidence="13">Carboxypeptidase B</fullName>
    </submittedName>
</protein>
<dbReference type="GO" id="GO:0004181">
    <property type="term" value="F:metallocarboxypeptidase activity"/>
    <property type="evidence" value="ECO:0007669"/>
    <property type="project" value="InterPro"/>
</dbReference>
<keyword evidence="4" id="KW-0645">Protease</keyword>
<dbReference type="SUPFAM" id="SSF53187">
    <property type="entry name" value="Zn-dependent exopeptidases"/>
    <property type="match status" value="1"/>
</dbReference>
<dbReference type="Pfam" id="PF00246">
    <property type="entry name" value="Peptidase_M14"/>
    <property type="match status" value="1"/>
</dbReference>
<evidence type="ECO:0000256" key="6">
    <source>
        <dbReference type="ARBA" id="ARBA00022729"/>
    </source>
</evidence>
<dbReference type="EMBL" id="JAHWGI010001278">
    <property type="protein sequence ID" value="KAK3927134.1"/>
    <property type="molecule type" value="Genomic_DNA"/>
</dbReference>
<dbReference type="AlphaFoldDB" id="A0AAE1HTH9"/>
<evidence type="ECO:0000256" key="1">
    <source>
        <dbReference type="ARBA" id="ARBA00001947"/>
    </source>
</evidence>
<evidence type="ECO:0000256" key="11">
    <source>
        <dbReference type="SAM" id="SignalP"/>
    </source>
</evidence>
<evidence type="ECO:0000256" key="4">
    <source>
        <dbReference type="ARBA" id="ARBA00022670"/>
    </source>
</evidence>
<evidence type="ECO:0000256" key="7">
    <source>
        <dbReference type="ARBA" id="ARBA00022801"/>
    </source>
</evidence>
<evidence type="ECO:0000256" key="8">
    <source>
        <dbReference type="ARBA" id="ARBA00022833"/>
    </source>
</evidence>
<dbReference type="PRINTS" id="PR00765">
    <property type="entry name" value="CRBOXYPTASEA"/>
</dbReference>
<name>A0AAE1HTH9_9NEOP</name>
<evidence type="ECO:0000313" key="13">
    <source>
        <dbReference type="EMBL" id="KAK3927134.1"/>
    </source>
</evidence>
<organism evidence="13 14">
    <name type="scientific">Frankliniella fusca</name>
    <dbReference type="NCBI Taxonomy" id="407009"/>
    <lineage>
        <taxon>Eukaryota</taxon>
        <taxon>Metazoa</taxon>
        <taxon>Ecdysozoa</taxon>
        <taxon>Arthropoda</taxon>
        <taxon>Hexapoda</taxon>
        <taxon>Insecta</taxon>
        <taxon>Pterygota</taxon>
        <taxon>Neoptera</taxon>
        <taxon>Paraneoptera</taxon>
        <taxon>Thysanoptera</taxon>
        <taxon>Terebrantia</taxon>
        <taxon>Thripoidea</taxon>
        <taxon>Thripidae</taxon>
        <taxon>Frankliniella</taxon>
    </lineage>
</organism>
<dbReference type="SMART" id="SM00631">
    <property type="entry name" value="Zn_pept"/>
    <property type="match status" value="1"/>
</dbReference>
<evidence type="ECO:0000256" key="9">
    <source>
        <dbReference type="ARBA" id="ARBA00023049"/>
    </source>
</evidence>
<evidence type="ECO:0000256" key="10">
    <source>
        <dbReference type="PROSITE-ProRule" id="PRU01379"/>
    </source>
</evidence>
<keyword evidence="5" id="KW-0479">Metal-binding</keyword>
<comment type="similarity">
    <text evidence="2 10">Belongs to the peptidase M14 family.</text>
</comment>
<dbReference type="Gene3D" id="3.40.630.10">
    <property type="entry name" value="Zn peptidases"/>
    <property type="match status" value="1"/>
</dbReference>
<dbReference type="GO" id="GO:0005615">
    <property type="term" value="C:extracellular space"/>
    <property type="evidence" value="ECO:0007669"/>
    <property type="project" value="TreeGrafter"/>
</dbReference>
<proteinExistence type="inferred from homology"/>
<dbReference type="PANTHER" id="PTHR11705:SF140">
    <property type="entry name" value="FI02848P-RELATED"/>
    <property type="match status" value="1"/>
</dbReference>
<keyword evidence="9" id="KW-0482">Metalloprotease</keyword>
<evidence type="ECO:0000256" key="5">
    <source>
        <dbReference type="ARBA" id="ARBA00022723"/>
    </source>
</evidence>
<reference evidence="13" key="2">
    <citation type="journal article" date="2023" name="BMC Genomics">
        <title>Pest status, molecular evolution, and epigenetic factors derived from the genome assembly of Frankliniella fusca, a thysanopteran phytovirus vector.</title>
        <authorList>
            <person name="Catto M.A."/>
            <person name="Labadie P.E."/>
            <person name="Jacobson A.L."/>
            <person name="Kennedy G.G."/>
            <person name="Srinivasan R."/>
            <person name="Hunt B.G."/>
        </authorList>
    </citation>
    <scope>NUCLEOTIDE SEQUENCE</scope>
    <source>
        <strain evidence="13">PL_HMW_Pooled</strain>
    </source>
</reference>
<feature type="domain" description="Peptidase M14" evidence="12">
    <location>
        <begin position="41"/>
        <end position="344"/>
    </location>
</feature>
<evidence type="ECO:0000256" key="2">
    <source>
        <dbReference type="ARBA" id="ARBA00005988"/>
    </source>
</evidence>
<dbReference type="PANTHER" id="PTHR11705">
    <property type="entry name" value="PROTEASE FAMILY M14 CARBOXYPEPTIDASE A,B"/>
    <property type="match status" value="1"/>
</dbReference>
<accession>A0AAE1HTH9</accession>
<evidence type="ECO:0000256" key="3">
    <source>
        <dbReference type="ARBA" id="ARBA00022645"/>
    </source>
</evidence>